<feature type="domain" description="DNA primase/polymerase bifunctional N-terminal" evidence="2">
    <location>
        <begin position="17"/>
        <end position="176"/>
    </location>
</feature>
<dbReference type="RefSeq" id="WP_342023687.1">
    <property type="nucleotide sequence ID" value="NZ_CP151657.1"/>
</dbReference>
<feature type="region of interest" description="Disordered" evidence="1">
    <location>
        <begin position="183"/>
        <end position="204"/>
    </location>
</feature>
<dbReference type="SMART" id="SM00943">
    <property type="entry name" value="Prim-Pol"/>
    <property type="match status" value="1"/>
</dbReference>
<evidence type="ECO:0000313" key="3">
    <source>
        <dbReference type="EMBL" id="WZP16041.1"/>
    </source>
</evidence>
<proteinExistence type="predicted"/>
<protein>
    <submittedName>
        <fullName evidence="3">Bifunctional DNA primase/polymerase</fullName>
    </submittedName>
</protein>
<keyword evidence="4" id="KW-1185">Reference proteome</keyword>
<reference evidence="3 4" key="1">
    <citation type="submission" date="2024-04" db="EMBL/GenBank/DDBJ databases">
        <title>Arthrobacter sp. from Plains bison fecal sample.</title>
        <authorList>
            <person name="Ruzzini A."/>
        </authorList>
    </citation>
    <scope>NUCLEOTIDE SEQUENCE [LARGE SCALE GENOMIC DNA]</scope>
    <source>
        <strain evidence="3 4">EINP1</strain>
    </source>
</reference>
<dbReference type="Gene3D" id="3.40.50.300">
    <property type="entry name" value="P-loop containing nucleotide triphosphate hydrolases"/>
    <property type="match status" value="1"/>
</dbReference>
<dbReference type="Pfam" id="PF13481">
    <property type="entry name" value="AAA_25"/>
    <property type="match status" value="1"/>
</dbReference>
<dbReference type="EMBL" id="CP151657">
    <property type="protein sequence ID" value="WZP16041.1"/>
    <property type="molecule type" value="Genomic_DNA"/>
</dbReference>
<evidence type="ECO:0000259" key="2">
    <source>
        <dbReference type="SMART" id="SM00943"/>
    </source>
</evidence>
<dbReference type="Pfam" id="PF09250">
    <property type="entry name" value="Prim-Pol"/>
    <property type="match status" value="1"/>
</dbReference>
<dbReference type="InterPro" id="IPR015330">
    <property type="entry name" value="DNA_primase/pol_bifunc_N"/>
</dbReference>
<evidence type="ECO:0000256" key="1">
    <source>
        <dbReference type="SAM" id="MobiDB-lite"/>
    </source>
</evidence>
<sequence length="653" mass="71464">MVKLPAPVNTKKQLQAALDAASKGYFVLPMELSSGRKRPLVKWQEESTRDESTIRGWFTKWPTAGYGIDTGKSELVVVDLDIKGGKNGVVAWEELTEVLNLPDAFTVHTTTGGQHRYFRGSQIRNSAGTVAEGVDIRGQGGLVVGPGSVLGGKTYRVDAGSPLPRISELPKAPEALLALLTPKKRSKESQEREHTTGMLAPTRTHTEPVGSAAVYAALDRELALVREAPEGKRNDTLNRAAMNLGQLVGADLSETLVREVLASAAKAAGLDPQEIHRTISSGLTRGIDDPRAKLTVDEHHRRQVQEQLQRLKVMDEAKLLFKQEQQLRDFEQPPSMRTLAEELELPEEDEPWLVEGLLQAGGNLVIAAGYKTGKTTLVQNLVRSLVNGERFLGEFKTTPLVGKVALFNFELTEAQQVRWLRESGITDTNAVMLSHLRGRRGILTTDAGKQWVAEQLKANEVQVWVIDPFARAASGLDENSNTDVGLFLEHLDEIKRLAKVSELVLVTHTGRGNPDEPARARGATRLNDWADTNMTMVKDSRGNRSIAAEGRDVWVGKTRLAYDVTMRRLSVLGDGEAPEHLELVEQIFQFVRSCEPNGASARDIHGSAELSASKDRKNAAIKALTDSGRLTLNGPMKGGRPTFTTSGQTVLAY</sequence>
<dbReference type="SUPFAM" id="SSF56747">
    <property type="entry name" value="Prim-pol domain"/>
    <property type="match status" value="1"/>
</dbReference>
<name>A0ABZ2ZWK2_9MICC</name>
<dbReference type="CDD" id="cd04859">
    <property type="entry name" value="Prim_Pol"/>
    <property type="match status" value="1"/>
</dbReference>
<evidence type="ECO:0000313" key="4">
    <source>
        <dbReference type="Proteomes" id="UP001448858"/>
    </source>
</evidence>
<accession>A0ABZ2ZWK2</accession>
<dbReference type="Proteomes" id="UP001448858">
    <property type="component" value="Chromosome"/>
</dbReference>
<dbReference type="SUPFAM" id="SSF52540">
    <property type="entry name" value="P-loop containing nucleoside triphosphate hydrolases"/>
    <property type="match status" value="1"/>
</dbReference>
<gene>
    <name evidence="3" type="ORF">AAE021_00140</name>
</gene>
<organism evidence="3 4">
    <name type="scientific">Arthrobacter citreus</name>
    <dbReference type="NCBI Taxonomy" id="1670"/>
    <lineage>
        <taxon>Bacteria</taxon>
        <taxon>Bacillati</taxon>
        <taxon>Actinomycetota</taxon>
        <taxon>Actinomycetes</taxon>
        <taxon>Micrococcales</taxon>
        <taxon>Micrococcaceae</taxon>
        <taxon>Arthrobacter</taxon>
    </lineage>
</organism>
<dbReference type="InterPro" id="IPR027417">
    <property type="entry name" value="P-loop_NTPase"/>
</dbReference>